<feature type="region of interest" description="Disordered" evidence="1">
    <location>
        <begin position="1"/>
        <end position="73"/>
    </location>
</feature>
<feature type="compositionally biased region" description="Basic and acidic residues" evidence="1">
    <location>
        <begin position="17"/>
        <end position="32"/>
    </location>
</feature>
<protein>
    <submittedName>
        <fullName evidence="2">Uncharacterized protein</fullName>
    </submittedName>
</protein>
<dbReference type="KEGG" id="dch:SY84_05225"/>
<organism evidence="2 3">
    <name type="scientific">Deinococcus soli</name>
    <name type="common">ex Cha et al. 2016</name>
    <dbReference type="NCBI Taxonomy" id="1309411"/>
    <lineage>
        <taxon>Bacteria</taxon>
        <taxon>Thermotogati</taxon>
        <taxon>Deinococcota</taxon>
        <taxon>Deinococci</taxon>
        <taxon>Deinococcales</taxon>
        <taxon>Deinococcaceae</taxon>
        <taxon>Deinococcus</taxon>
    </lineage>
</organism>
<dbReference type="EMBL" id="CP011389">
    <property type="protein sequence ID" value="AKH16558.1"/>
    <property type="molecule type" value="Genomic_DNA"/>
</dbReference>
<reference evidence="2 3" key="1">
    <citation type="submission" date="2015-01" db="EMBL/GenBank/DDBJ databases">
        <title>Deinococcus soli/N5/whole genome sequencing.</title>
        <authorList>
            <person name="Kim M.K."/>
            <person name="Srinivasan S."/>
            <person name="Lee J.-J."/>
        </authorList>
    </citation>
    <scope>NUCLEOTIDE SEQUENCE [LARGE SCALE GENOMIC DNA]</scope>
    <source>
        <strain evidence="2 3">N5</strain>
    </source>
</reference>
<keyword evidence="3" id="KW-1185">Reference proteome</keyword>
<accession>A0A0F7JNW0</accession>
<proteinExistence type="predicted"/>
<dbReference type="RefSeq" id="WP_046843133.1">
    <property type="nucleotide sequence ID" value="NZ_BMHJ01000003.1"/>
</dbReference>
<evidence type="ECO:0000256" key="1">
    <source>
        <dbReference type="SAM" id="MobiDB-lite"/>
    </source>
</evidence>
<feature type="compositionally biased region" description="Basic and acidic residues" evidence="1">
    <location>
        <begin position="54"/>
        <end position="66"/>
    </location>
</feature>
<dbReference type="Proteomes" id="UP000034024">
    <property type="component" value="Chromosome"/>
</dbReference>
<dbReference type="OrthoDB" id="71611at2"/>
<dbReference type="AlphaFoldDB" id="A0A0F7JNW0"/>
<dbReference type="PATRIC" id="fig|1309411.5.peg.1073"/>
<sequence length="73" mass="8233">MPDKDDKNSGHTSQPQDYDRNKKEVHEIEHDNGPSMKSANDREANAPRNNDNGLSDKELRDREEARSVPSSNG</sequence>
<evidence type="ECO:0000313" key="2">
    <source>
        <dbReference type="EMBL" id="AKH16558.1"/>
    </source>
</evidence>
<gene>
    <name evidence="2" type="ORF">SY84_05225</name>
</gene>
<evidence type="ECO:0000313" key="3">
    <source>
        <dbReference type="Proteomes" id="UP000034024"/>
    </source>
</evidence>
<name>A0A0F7JNW0_9DEIO</name>